<dbReference type="PANTHER" id="PTHR43162:SF1">
    <property type="entry name" value="PRESTALK A DIFFERENTIATION PROTEIN A"/>
    <property type="match status" value="1"/>
</dbReference>
<evidence type="ECO:0000313" key="3">
    <source>
        <dbReference type="Proteomes" id="UP000265614"/>
    </source>
</evidence>
<dbReference type="PANTHER" id="PTHR43162">
    <property type="match status" value="1"/>
</dbReference>
<name>A0A3A3YZD8_9ACTN</name>
<organism evidence="2 3">
    <name type="scientific">Vallicoccus soli</name>
    <dbReference type="NCBI Taxonomy" id="2339232"/>
    <lineage>
        <taxon>Bacteria</taxon>
        <taxon>Bacillati</taxon>
        <taxon>Actinomycetota</taxon>
        <taxon>Actinomycetes</taxon>
        <taxon>Motilibacterales</taxon>
        <taxon>Vallicoccaceae</taxon>
        <taxon>Vallicoccus</taxon>
    </lineage>
</organism>
<dbReference type="RefSeq" id="WP_119949828.1">
    <property type="nucleotide sequence ID" value="NZ_QZEZ01000002.1"/>
</dbReference>
<dbReference type="Gene3D" id="3.90.25.10">
    <property type="entry name" value="UDP-galactose 4-epimerase, domain 1"/>
    <property type="match status" value="1"/>
</dbReference>
<dbReference type="Proteomes" id="UP000265614">
    <property type="component" value="Unassembled WGS sequence"/>
</dbReference>
<sequence length="280" mass="29512">MALTTTRTSTRPVLVLGGTGTTGRRVARRLAAAGCPVRVGSRRADPPFSWEDPSGWERVLDGARAAYVCFAPDLAVPGAPEVVASLARAARAASVERLVLLSGRGEEEAERAEREVRAVDPATTVVRSSFFLQNLDEGLLAPEVAAGLLRLPPGGVREPFVDVEDVADVAAAALLDDRHAGEAYEVTGPELLSFADLAAGLSAALGREVRYERVDPGAWAAALAAQGLPPEVVDLLRYLFTEVLDGRGERLGDGVQRALGRPPRPFAEYARRAAAGGAWG</sequence>
<evidence type="ECO:0000259" key="1">
    <source>
        <dbReference type="Pfam" id="PF05368"/>
    </source>
</evidence>
<proteinExistence type="predicted"/>
<dbReference type="Pfam" id="PF05368">
    <property type="entry name" value="NmrA"/>
    <property type="match status" value="1"/>
</dbReference>
<evidence type="ECO:0000313" key="2">
    <source>
        <dbReference type="EMBL" id="RJK97111.1"/>
    </source>
</evidence>
<protein>
    <submittedName>
        <fullName evidence="2">NmrA family transcriptional regulator</fullName>
    </submittedName>
</protein>
<feature type="domain" description="NmrA-like" evidence="1">
    <location>
        <begin position="113"/>
        <end position="217"/>
    </location>
</feature>
<dbReference type="OrthoDB" id="3243290at2"/>
<keyword evidence="3" id="KW-1185">Reference proteome</keyword>
<gene>
    <name evidence="2" type="ORF">D5H78_07840</name>
</gene>
<reference evidence="2 3" key="1">
    <citation type="submission" date="2018-09" db="EMBL/GenBank/DDBJ databases">
        <title>YIM 75000 draft genome.</title>
        <authorList>
            <person name="Tang S."/>
            <person name="Feng Y."/>
        </authorList>
    </citation>
    <scope>NUCLEOTIDE SEQUENCE [LARGE SCALE GENOMIC DNA]</scope>
    <source>
        <strain evidence="2 3">YIM 75000</strain>
    </source>
</reference>
<dbReference type="InterPro" id="IPR051604">
    <property type="entry name" value="Ergot_Alk_Oxidoreductase"/>
</dbReference>
<dbReference type="SUPFAM" id="SSF51735">
    <property type="entry name" value="NAD(P)-binding Rossmann-fold domains"/>
    <property type="match status" value="1"/>
</dbReference>
<comment type="caution">
    <text evidence="2">The sequence shown here is derived from an EMBL/GenBank/DDBJ whole genome shotgun (WGS) entry which is preliminary data.</text>
</comment>
<dbReference type="Gene3D" id="3.40.50.720">
    <property type="entry name" value="NAD(P)-binding Rossmann-like Domain"/>
    <property type="match status" value="1"/>
</dbReference>
<dbReference type="InterPro" id="IPR036291">
    <property type="entry name" value="NAD(P)-bd_dom_sf"/>
</dbReference>
<dbReference type="AlphaFoldDB" id="A0A3A3YZD8"/>
<dbReference type="InterPro" id="IPR008030">
    <property type="entry name" value="NmrA-like"/>
</dbReference>
<accession>A0A3A3YZD8</accession>
<dbReference type="EMBL" id="QZEZ01000002">
    <property type="protein sequence ID" value="RJK97111.1"/>
    <property type="molecule type" value="Genomic_DNA"/>
</dbReference>